<dbReference type="EMBL" id="BLLK01000058">
    <property type="protein sequence ID" value="GFH57310.1"/>
    <property type="molecule type" value="Genomic_DNA"/>
</dbReference>
<gene>
    <name evidence="1" type="ORF">CTEN210_13786</name>
</gene>
<reference evidence="1 2" key="1">
    <citation type="journal article" date="2021" name="Sci. Rep.">
        <title>The genome of the diatom Chaetoceros tenuissimus carries an ancient integrated fragment of an extant virus.</title>
        <authorList>
            <person name="Hongo Y."/>
            <person name="Kimura K."/>
            <person name="Takaki Y."/>
            <person name="Yoshida Y."/>
            <person name="Baba S."/>
            <person name="Kobayashi G."/>
            <person name="Nagasaki K."/>
            <person name="Hano T."/>
            <person name="Tomaru Y."/>
        </authorList>
    </citation>
    <scope>NUCLEOTIDE SEQUENCE [LARGE SCALE GENOMIC DNA]</scope>
    <source>
        <strain evidence="1 2">NIES-3715</strain>
    </source>
</reference>
<protein>
    <submittedName>
        <fullName evidence="1">Uncharacterized protein</fullName>
    </submittedName>
</protein>
<organism evidence="1 2">
    <name type="scientific">Chaetoceros tenuissimus</name>
    <dbReference type="NCBI Taxonomy" id="426638"/>
    <lineage>
        <taxon>Eukaryota</taxon>
        <taxon>Sar</taxon>
        <taxon>Stramenopiles</taxon>
        <taxon>Ochrophyta</taxon>
        <taxon>Bacillariophyta</taxon>
        <taxon>Coscinodiscophyceae</taxon>
        <taxon>Chaetocerotophycidae</taxon>
        <taxon>Chaetocerotales</taxon>
        <taxon>Chaetocerotaceae</taxon>
        <taxon>Chaetoceros</taxon>
    </lineage>
</organism>
<sequence>MRECFSLLHGQMHRPFQRFSPSCNKDLISSALHAAKDFHTAYEYIARQKGEKYSSYVSWLDPSELIIPSPPKPKERQMGFQIDRDIEEETNIPDKAEILSEKVDTFRLPIYPVSAVHLPSSATQTLHNTQMKNVKMSRDLRDKMWNVDTKDLFQNDKGSEKQLPCFVLTLFAQDTFRLASTGTLMEVISMEDTYDLDKKLIRVVVKCKAVSIVDIEGFEKETIEKENDYLIGRVKLREIGHDNIHSIVDEEDKEAKAIIQRVTKDYNDVRDMYTNTESIASKELPPYARDAVQANIIECSEDGFLNKSRFWDVAECWQMLCNTIKDARRVDLQSDVNEIMIDAASKKKGPLKLPIKRHELPDDVQSKIIKMEQEASEDFLSCGLDPAIDFQLLMGVGREGNINSNQIHLERVTYLAEMIKREKDRLEVKEKLKNIFVDDSKEEISNKQDFWDKFFE</sequence>
<accession>A0AAD3D6B7</accession>
<dbReference type="AlphaFoldDB" id="A0AAD3D6B7"/>
<name>A0AAD3D6B7_9STRA</name>
<keyword evidence="2" id="KW-1185">Reference proteome</keyword>
<dbReference type="Proteomes" id="UP001054902">
    <property type="component" value="Unassembled WGS sequence"/>
</dbReference>
<evidence type="ECO:0000313" key="2">
    <source>
        <dbReference type="Proteomes" id="UP001054902"/>
    </source>
</evidence>
<proteinExistence type="predicted"/>
<comment type="caution">
    <text evidence="1">The sequence shown here is derived from an EMBL/GenBank/DDBJ whole genome shotgun (WGS) entry which is preliminary data.</text>
</comment>
<evidence type="ECO:0000313" key="1">
    <source>
        <dbReference type="EMBL" id="GFH57310.1"/>
    </source>
</evidence>